<dbReference type="Pfam" id="PF15978">
    <property type="entry name" value="TnsD"/>
    <property type="match status" value="1"/>
</dbReference>
<dbReference type="EMBL" id="JBJHZZ010000017">
    <property type="protein sequence ID" value="MFL0248425.1"/>
    <property type="molecule type" value="Genomic_DNA"/>
</dbReference>
<dbReference type="Pfam" id="PF06527">
    <property type="entry name" value="TniQ"/>
    <property type="match status" value="1"/>
</dbReference>
<name>A0ABW8T7L5_9CLOT</name>
<protein>
    <submittedName>
        <fullName evidence="3">TnsD family transposase</fullName>
    </submittedName>
</protein>
<evidence type="ECO:0000259" key="2">
    <source>
        <dbReference type="Pfam" id="PF15978"/>
    </source>
</evidence>
<feature type="domain" description="TniQ" evidence="1">
    <location>
        <begin position="6"/>
        <end position="160"/>
    </location>
</feature>
<reference evidence="3 4" key="1">
    <citation type="submission" date="2024-11" db="EMBL/GenBank/DDBJ databases">
        <authorList>
            <person name="Heng Y.C."/>
            <person name="Lim A.C.H."/>
            <person name="Lee J.K.Y."/>
            <person name="Kittelmann S."/>
        </authorList>
    </citation>
    <scope>NUCLEOTIDE SEQUENCE [LARGE SCALE GENOMIC DNA]</scope>
    <source>
        <strain evidence="3 4">WILCCON 0185</strain>
    </source>
</reference>
<gene>
    <name evidence="3" type="ORF">ACJDUG_15865</name>
</gene>
<feature type="domain" description="Transposon Tn7 transposition protein TnsD C-terminal" evidence="2">
    <location>
        <begin position="219"/>
        <end position="593"/>
    </location>
</feature>
<evidence type="ECO:0000313" key="4">
    <source>
        <dbReference type="Proteomes" id="UP001623591"/>
    </source>
</evidence>
<proteinExistence type="predicted"/>
<evidence type="ECO:0000313" key="3">
    <source>
        <dbReference type="EMBL" id="MFL0248425.1"/>
    </source>
</evidence>
<accession>A0ABW8T7L5</accession>
<dbReference type="RefSeq" id="WP_406770865.1">
    <property type="nucleotide sequence ID" value="NZ_JBJHZZ010000017.1"/>
</dbReference>
<dbReference type="InterPro" id="IPR032750">
    <property type="entry name" value="TnsD_C"/>
</dbReference>
<dbReference type="Proteomes" id="UP001623591">
    <property type="component" value="Unassembled WGS sequence"/>
</dbReference>
<comment type="caution">
    <text evidence="3">The sequence shown here is derived from an EMBL/GenBank/DDBJ whole genome shotgun (WGS) entry which is preliminary data.</text>
</comment>
<dbReference type="InterPro" id="IPR009492">
    <property type="entry name" value="TniQ"/>
</dbReference>
<evidence type="ECO:0000259" key="1">
    <source>
        <dbReference type="Pfam" id="PF06527"/>
    </source>
</evidence>
<organism evidence="3 4">
    <name type="scientific">Candidatus Clostridium stratigraminis</name>
    <dbReference type="NCBI Taxonomy" id="3381661"/>
    <lineage>
        <taxon>Bacteria</taxon>
        <taxon>Bacillati</taxon>
        <taxon>Bacillota</taxon>
        <taxon>Clostridia</taxon>
        <taxon>Eubacteriales</taxon>
        <taxon>Clostridiaceae</taxon>
        <taxon>Clostridium</taxon>
    </lineage>
</organism>
<keyword evidence="4" id="KW-1185">Reference proteome</keyword>
<sequence>MITIRYFPNIYPDELLYSAYSRYYKHTGKGSVKATFSELFDADNIVSAIYFPSHIDSFINQFKNIDYYTAEDIMFKFTMLPLFYPFLDKERQIYSINNMKGNNGKGLFMKLGVMASSLKSIQTLRYCPDCINEDIKLYKEAYFHRSHNIEGVIVCHKHNKVLRTHCPTCNAPINLKDKFKLLPLEDKCINGHTLSTPNLKFDNSISSYKDLLYYISVAKVVNYILNLDINDLNISIKDIYERYLFKLSKLDLLSPNGSIHQIDLKEQFISFYGSSFLKSVNLNFDINEKYSWIEELLHKKFKSSHPIKHILFIIFLCKNRDTEITELLSGRNDFSINPFGKAPWPCLNPVAEHYLKDVVTVCTITTCSDTRKPVGTFKCSCGFIYSRRGCDTNESDRYKLGRIKSFGSIWENKLKTIILTEGGSLRSIAQKMKADPITIKKYAKKLGIEYSWQSTSEFNEKVSTNSFKVKSNTDMTIEYSKCIQNYILSHTEPPTISEVRRLYQKEYSYLYRNNKALLESILKGCKRVSNIQHTNAKVNWEERDSKFYSLISKEIKYILSSENPCRITKNKLGNALGISSLLEHHLDKLPKTKLLIKKSAESIEPYQIRRARLIIEKMINNEEKLIEWKVYRKAGLRKNCSNKVKSEITALINKKTLSDTQII</sequence>